<feature type="domain" description="DUF6160" evidence="2">
    <location>
        <begin position="2"/>
        <end position="102"/>
    </location>
</feature>
<feature type="signal peptide" evidence="1">
    <location>
        <begin position="1"/>
        <end position="21"/>
    </location>
</feature>
<organism evidence="3 4">
    <name type="scientific">Oleispira antarctica RB-8</name>
    <dbReference type="NCBI Taxonomy" id="698738"/>
    <lineage>
        <taxon>Bacteria</taxon>
        <taxon>Pseudomonadati</taxon>
        <taxon>Pseudomonadota</taxon>
        <taxon>Gammaproteobacteria</taxon>
        <taxon>Oceanospirillales</taxon>
        <taxon>Oceanospirillaceae</taxon>
        <taxon>Oleispira</taxon>
    </lineage>
</organism>
<accession>R4YNT3</accession>
<keyword evidence="1" id="KW-0732">Signal</keyword>
<gene>
    <name evidence="3" type="ORF">OLEAN_C22740</name>
</gene>
<protein>
    <recommendedName>
        <fullName evidence="2">DUF6160 domain-containing protein</fullName>
    </recommendedName>
</protein>
<dbReference type="AlphaFoldDB" id="R4YNT3"/>
<dbReference type="EMBL" id="FO203512">
    <property type="protein sequence ID" value="CCK76450.1"/>
    <property type="molecule type" value="Genomic_DNA"/>
</dbReference>
<reference evidence="3 4" key="1">
    <citation type="journal article" date="2013" name="Nat. Commun.">
        <title>Genome sequence and functional genomic analysis of the oil-degrading bacterium Oleispira antarctica.</title>
        <authorList>
            <person name="Kube M."/>
            <person name="Chernikova T.N."/>
            <person name="Al-Ramahi Y."/>
            <person name="Beloqui A."/>
            <person name="Lopez-Cortez N."/>
            <person name="Guazzaroni M.E."/>
            <person name="Heipieper H.J."/>
            <person name="Klages S."/>
            <person name="Kotsyurbenko O.R."/>
            <person name="Langer I."/>
            <person name="Nechitaylo T.Y."/>
            <person name="Lunsdorf H."/>
            <person name="Fernandez M."/>
            <person name="Juarez S."/>
            <person name="Ciordia S."/>
            <person name="Singer A."/>
            <person name="Kagan O."/>
            <person name="Egorova O."/>
            <person name="Petit P.A."/>
            <person name="Stogios P."/>
            <person name="Kim Y."/>
            <person name="Tchigvintsev A."/>
            <person name="Flick R."/>
            <person name="Denaro R."/>
            <person name="Genovese M."/>
            <person name="Albar J.P."/>
            <person name="Reva O.N."/>
            <person name="Martinez-Gomariz M."/>
            <person name="Tran H."/>
            <person name="Ferrer M."/>
            <person name="Savchenko A."/>
            <person name="Yakunin A.F."/>
            <person name="Yakimov M.M."/>
            <person name="Golyshina O.V."/>
            <person name="Reinhardt R."/>
            <person name="Golyshin P.N."/>
        </authorList>
    </citation>
    <scope>NUCLEOTIDE SEQUENCE [LARGE SCALE GENOMIC DNA]</scope>
</reference>
<evidence type="ECO:0000313" key="3">
    <source>
        <dbReference type="EMBL" id="CCK76450.1"/>
    </source>
</evidence>
<dbReference type="OrthoDB" id="6119200at2"/>
<name>R4YNT3_OLEAN</name>
<evidence type="ECO:0000259" key="2">
    <source>
        <dbReference type="Pfam" id="PF19657"/>
    </source>
</evidence>
<evidence type="ECO:0000256" key="1">
    <source>
        <dbReference type="SAM" id="SignalP"/>
    </source>
</evidence>
<dbReference type="Proteomes" id="UP000032749">
    <property type="component" value="Chromosome"/>
</dbReference>
<sequence length="278" mass="28795">MKIKTSFLATSILAASSLSHAGFTPIDDVQLGAITGQSGVTIESTIYAEIGSVVYTDEGSIGINDIVLGGANKSSYFGKTGIGTGTQSGNALDGMKIDVDVAANGNLTILGGPQGGLFNGLIDFGISTGSVDLMSADTLTSATLIDSINMTGLFTDFFMTIHADTSHITLDIGIGIDDIDIDLSSALGIRVENAFITSSNYFEELERRGGAQNVRLTDLTADFEVELYADDDGLHVELGQAEFDMGVGSLIIADASVGSFYLNDVNVSGLAVTISGHP</sequence>
<dbReference type="HOGENOM" id="CLU_972552_0_0_6"/>
<dbReference type="Pfam" id="PF19657">
    <property type="entry name" value="DUF6160"/>
    <property type="match status" value="1"/>
</dbReference>
<evidence type="ECO:0000313" key="4">
    <source>
        <dbReference type="Proteomes" id="UP000032749"/>
    </source>
</evidence>
<dbReference type="KEGG" id="oai:OLEAN_C22740"/>
<keyword evidence="4" id="KW-1185">Reference proteome</keyword>
<dbReference type="InterPro" id="IPR046158">
    <property type="entry name" value="DUF6160"/>
</dbReference>
<feature type="chain" id="PRO_5004374328" description="DUF6160 domain-containing protein" evidence="1">
    <location>
        <begin position="22"/>
        <end position="278"/>
    </location>
</feature>
<proteinExistence type="predicted"/>